<dbReference type="Pfam" id="PF08666">
    <property type="entry name" value="SAF"/>
    <property type="match status" value="1"/>
</dbReference>
<reference evidence="3" key="1">
    <citation type="submission" date="2018-05" db="EMBL/GenBank/DDBJ databases">
        <authorList>
            <person name="Lanie J.A."/>
            <person name="Ng W.-L."/>
            <person name="Kazmierczak K.M."/>
            <person name="Andrzejewski T.M."/>
            <person name="Davidsen T.M."/>
            <person name="Wayne K.J."/>
            <person name="Tettelin H."/>
            <person name="Glass J.I."/>
            <person name="Rusch D."/>
            <person name="Podicherti R."/>
            <person name="Tsui H.-C.T."/>
            <person name="Winkler M.E."/>
        </authorList>
    </citation>
    <scope>NUCLEOTIDE SEQUENCE</scope>
</reference>
<feature type="non-terminal residue" evidence="3">
    <location>
        <position position="177"/>
    </location>
</feature>
<dbReference type="Pfam" id="PF16976">
    <property type="entry name" value="RcpC"/>
    <property type="match status" value="1"/>
</dbReference>
<accession>A0A382UYS2</accession>
<gene>
    <name evidence="3" type="ORF">METZ01_LOCUS391675</name>
</gene>
<organism evidence="3">
    <name type="scientific">marine metagenome</name>
    <dbReference type="NCBI Taxonomy" id="408172"/>
    <lineage>
        <taxon>unclassified sequences</taxon>
        <taxon>metagenomes</taxon>
        <taxon>ecological metagenomes</taxon>
    </lineage>
</organism>
<dbReference type="InterPro" id="IPR031571">
    <property type="entry name" value="RcpC_dom"/>
</dbReference>
<feature type="domain" description="SAF" evidence="1">
    <location>
        <begin position="53"/>
        <end position="119"/>
    </location>
</feature>
<dbReference type="EMBL" id="UINC01147475">
    <property type="protein sequence ID" value="SVD38821.1"/>
    <property type="molecule type" value="Genomic_DNA"/>
</dbReference>
<feature type="domain" description="Flp pilus assembly protein RcpC/CpaB" evidence="2">
    <location>
        <begin position="126"/>
        <end position="173"/>
    </location>
</feature>
<dbReference type="InterPro" id="IPR017592">
    <property type="entry name" value="Pilus_assmbl_Flp-typ_CpaB"/>
</dbReference>
<dbReference type="CDD" id="cd11614">
    <property type="entry name" value="SAF_CpaB_FlgA_like"/>
    <property type="match status" value="1"/>
</dbReference>
<evidence type="ECO:0000313" key="3">
    <source>
        <dbReference type="EMBL" id="SVD38821.1"/>
    </source>
</evidence>
<evidence type="ECO:0000259" key="2">
    <source>
        <dbReference type="Pfam" id="PF16976"/>
    </source>
</evidence>
<proteinExistence type="predicted"/>
<evidence type="ECO:0008006" key="4">
    <source>
        <dbReference type="Google" id="ProtNLM"/>
    </source>
</evidence>
<protein>
    <recommendedName>
        <fullName evidence="4">SAF domain-containing protein</fullName>
    </recommendedName>
</protein>
<dbReference type="AlphaFoldDB" id="A0A382UYS2"/>
<dbReference type="NCBIfam" id="TIGR03177">
    <property type="entry name" value="pilus_cpaB"/>
    <property type="match status" value="1"/>
</dbReference>
<evidence type="ECO:0000259" key="1">
    <source>
        <dbReference type="Pfam" id="PF08666"/>
    </source>
</evidence>
<dbReference type="InterPro" id="IPR013974">
    <property type="entry name" value="SAF"/>
</dbReference>
<name>A0A382UYS2_9ZZZZ</name>
<sequence>MRIVVAILLLLAILAAAGTAVLVKGLLDSEPTAQVETPTEPEVEVVTQQETYVLVAEDELLSGKEISSRDVSFKPWPEEMLSDEFIVSEKSNSKVIDEFVGAIARVTIPAGIPLTRDMIFRRSTAGFLSGILSPGMRAVSVAIQPQTGAAGFILPGDFVDVIVTYNFQTNDQSQGNR</sequence>